<reference evidence="2 3" key="1">
    <citation type="submission" date="2020-03" db="EMBL/GenBank/DDBJ databases">
        <title>Whole genome shotgun sequence of Phytohabitans flavus NBRC 107702.</title>
        <authorList>
            <person name="Komaki H."/>
            <person name="Tamura T."/>
        </authorList>
    </citation>
    <scope>NUCLEOTIDE SEQUENCE [LARGE SCALE GENOMIC DNA]</scope>
    <source>
        <strain evidence="2 3">NBRC 107702</strain>
    </source>
</reference>
<keyword evidence="1" id="KW-0812">Transmembrane</keyword>
<dbReference type="EMBL" id="AP022870">
    <property type="protein sequence ID" value="BCB77306.1"/>
    <property type="molecule type" value="Genomic_DNA"/>
</dbReference>
<reference evidence="2 3" key="2">
    <citation type="submission" date="2020-03" db="EMBL/GenBank/DDBJ databases">
        <authorList>
            <person name="Ichikawa N."/>
            <person name="Kimura A."/>
            <person name="Kitahashi Y."/>
            <person name="Uohara A."/>
        </authorList>
    </citation>
    <scope>NUCLEOTIDE SEQUENCE [LARGE SCALE GENOMIC DNA]</scope>
    <source>
        <strain evidence="2 3">NBRC 107702</strain>
    </source>
</reference>
<organism evidence="2 3">
    <name type="scientific">Phytohabitans flavus</name>
    <dbReference type="NCBI Taxonomy" id="1076124"/>
    <lineage>
        <taxon>Bacteria</taxon>
        <taxon>Bacillati</taxon>
        <taxon>Actinomycetota</taxon>
        <taxon>Actinomycetes</taxon>
        <taxon>Micromonosporales</taxon>
        <taxon>Micromonosporaceae</taxon>
    </lineage>
</organism>
<accession>A0A6F8XU00</accession>
<evidence type="ECO:0000313" key="2">
    <source>
        <dbReference type="EMBL" id="BCB77306.1"/>
    </source>
</evidence>
<dbReference type="KEGG" id="pfla:Pflav_037160"/>
<keyword evidence="1" id="KW-0472">Membrane</keyword>
<protein>
    <submittedName>
        <fullName evidence="2">Uncharacterized protein</fullName>
    </submittedName>
</protein>
<evidence type="ECO:0000313" key="3">
    <source>
        <dbReference type="Proteomes" id="UP000502508"/>
    </source>
</evidence>
<name>A0A6F8XU00_9ACTN</name>
<evidence type="ECO:0000256" key="1">
    <source>
        <dbReference type="SAM" id="Phobius"/>
    </source>
</evidence>
<keyword evidence="1" id="KW-1133">Transmembrane helix</keyword>
<proteinExistence type="predicted"/>
<dbReference type="RefSeq" id="WP_173037133.1">
    <property type="nucleotide sequence ID" value="NZ_AP022870.1"/>
</dbReference>
<sequence>MFGLSAWILVIGLGGSPAEALPAAIGGYALAHCVGLLAVGLPAGAGVRDLALAAALSSVLSAPQALVVALVARMIITVVDLLLAAIQIRRRTSSPANAPA</sequence>
<feature type="transmembrane region" description="Helical" evidence="1">
    <location>
        <begin position="65"/>
        <end position="86"/>
    </location>
</feature>
<gene>
    <name evidence="2" type="ORF">Pflav_037160</name>
</gene>
<dbReference type="AlphaFoldDB" id="A0A6F8XU00"/>
<keyword evidence="3" id="KW-1185">Reference proteome</keyword>
<dbReference type="Proteomes" id="UP000502508">
    <property type="component" value="Chromosome"/>
</dbReference>